<sequence>MARGNKGRKAQEKDDKAPAPANSEDKATETTKVEEASADKAPAATEASDAPTEAPEAHDPASEKQAPEATADVPEPVPEAQKSEDDDVDELSSPEPVREEPVDYLLQLNPDERERDLRNQVTSLNAKLVMSFNRVSDLEDDLSIAHNRILAYTTQIAELNKEREQHLFALNTGLLVEKAHVTTEMQRMMDRVLDETAQRGKAESDKTRIEAELEELSASLFNEANKMVAVERLERARAEEKSANLEESLRNTERIMAEQQDMLKSLQAQIEKGASSEEPLAISQHSAPESDALGRSVIHDTVVSINIQPYYEFVAFVEHLRAMQHQLHPYIRMQQKGLDWTTQPFALHASGMGISGVMSPAIGQATPVRHKDYPHLPSSAEQLVQISSQTSLPFIRRAQEEDTDPCLRLNHAPGLNWLSRRQATSAVLDGSLVIEPLFAGGAIDDEAKVRSEYGSLPPAPCALCGMALVNLTPLIMPQTNEPGPQKTSTTRRSIPSLFQSLRRSVASSDMPSPPLENETEIFSQDAEPTTTNLPIPTHYFRVSDSSNKYLVCSHHCLRRLRAVCGFWMFVRTLERAVVLEGKLAPDLVGGTRIADGPEAAPEVGPLDEPDGGAAEAHEAEKASLDAKQERAEEEKEKLDEEAKDEAKDEDEDVFDEAQEETSVDQAAKAEGGKADDAETATDADKADFEAKADEDKSKDETAGETTEKPLDPVSEPPLSPTAVAPSPLPPTLPARPLPPRHSFLVHAEKGTLTWEESLWAEILRLKEAMYKARTGTDLDPVSS</sequence>
<dbReference type="PANTHER" id="PTHR14430">
    <property type="entry name" value="RABIN3-RELATED"/>
    <property type="match status" value="1"/>
</dbReference>
<evidence type="ECO:0000256" key="2">
    <source>
        <dbReference type="SAM" id="Coils"/>
    </source>
</evidence>
<feature type="domain" description="GDP/GTP exchange factor Sec2 N-terminal" evidence="4">
    <location>
        <begin position="136"/>
        <end position="271"/>
    </location>
</feature>
<keyword evidence="6" id="KW-1185">Reference proteome</keyword>
<dbReference type="GeneID" id="85226683"/>
<proteinExistence type="predicted"/>
<dbReference type="EMBL" id="CP119962">
    <property type="protein sequence ID" value="WFD40050.1"/>
    <property type="molecule type" value="Genomic_DNA"/>
</dbReference>
<feature type="compositionally biased region" description="Basic and acidic residues" evidence="3">
    <location>
        <begin position="55"/>
        <end position="66"/>
    </location>
</feature>
<dbReference type="PANTHER" id="PTHR14430:SF0">
    <property type="entry name" value="SEC2P DOMAIN-CONTAINING PROTEIN"/>
    <property type="match status" value="1"/>
</dbReference>
<name>A0AAF0JBA3_9BASI</name>
<feature type="compositionally biased region" description="Pro residues" evidence="3">
    <location>
        <begin position="726"/>
        <end position="739"/>
    </location>
</feature>
<feature type="compositionally biased region" description="Basic and acidic residues" evidence="3">
    <location>
        <begin position="670"/>
        <end position="710"/>
    </location>
</feature>
<feature type="region of interest" description="Disordered" evidence="3">
    <location>
        <begin position="587"/>
        <end position="739"/>
    </location>
</feature>
<accession>A0AAF0JBA3</accession>
<feature type="region of interest" description="Disordered" evidence="3">
    <location>
        <begin position="1"/>
        <end position="103"/>
    </location>
</feature>
<dbReference type="Pfam" id="PF06428">
    <property type="entry name" value="Sec2p"/>
    <property type="match status" value="1"/>
</dbReference>
<evidence type="ECO:0000313" key="5">
    <source>
        <dbReference type="EMBL" id="WFD40050.1"/>
    </source>
</evidence>
<dbReference type="Pfam" id="PF25555">
    <property type="entry name" value="RAB3A-like_C"/>
    <property type="match status" value="1"/>
</dbReference>
<dbReference type="InterPro" id="IPR040351">
    <property type="entry name" value="RAB3IL/RAB3IP/Sec2"/>
</dbReference>
<dbReference type="GO" id="GO:0005085">
    <property type="term" value="F:guanyl-nucleotide exchange factor activity"/>
    <property type="evidence" value="ECO:0007669"/>
    <property type="project" value="InterPro"/>
</dbReference>
<evidence type="ECO:0000259" key="4">
    <source>
        <dbReference type="Pfam" id="PF06428"/>
    </source>
</evidence>
<feature type="compositionally biased region" description="Basic and acidic residues" evidence="3">
    <location>
        <begin position="615"/>
        <end position="646"/>
    </location>
</feature>
<protein>
    <recommendedName>
        <fullName evidence="4">GDP/GTP exchange factor Sec2 N-terminal domain-containing protein</fullName>
    </recommendedName>
</protein>
<dbReference type="GO" id="GO:0070319">
    <property type="term" value="C:Golgi to plasma membrane transport vesicle"/>
    <property type="evidence" value="ECO:0007669"/>
    <property type="project" value="TreeGrafter"/>
</dbReference>
<feature type="compositionally biased region" description="Basic and acidic residues" evidence="3">
    <location>
        <begin position="9"/>
        <end position="38"/>
    </location>
</feature>
<dbReference type="Proteomes" id="UP001217754">
    <property type="component" value="Chromosome 5"/>
</dbReference>
<dbReference type="InterPro" id="IPR009449">
    <property type="entry name" value="Sec2_N"/>
</dbReference>
<reference evidence="5" key="1">
    <citation type="submission" date="2023-03" db="EMBL/GenBank/DDBJ databases">
        <title>Mating type loci evolution in Malassezia.</title>
        <authorList>
            <person name="Coelho M.A."/>
        </authorList>
    </citation>
    <scope>NUCLEOTIDE SEQUENCE</scope>
    <source>
        <strain evidence="5">CBS 9431</strain>
    </source>
</reference>
<dbReference type="Gene3D" id="6.10.140.910">
    <property type="match status" value="1"/>
</dbReference>
<dbReference type="GO" id="GO:0051286">
    <property type="term" value="C:cell tip"/>
    <property type="evidence" value="ECO:0007669"/>
    <property type="project" value="TreeGrafter"/>
</dbReference>
<dbReference type="CDD" id="cd21044">
    <property type="entry name" value="Rab11BD_RAB3IP_like"/>
    <property type="match status" value="1"/>
</dbReference>
<dbReference type="AlphaFoldDB" id="A0AAF0JBA3"/>
<feature type="coiled-coil region" evidence="2">
    <location>
        <begin position="199"/>
        <end position="269"/>
    </location>
</feature>
<dbReference type="GO" id="GO:0006887">
    <property type="term" value="P:exocytosis"/>
    <property type="evidence" value="ECO:0007669"/>
    <property type="project" value="TreeGrafter"/>
</dbReference>
<dbReference type="SUPFAM" id="SSF144284">
    <property type="entry name" value="Sec2 N-terminal region"/>
    <property type="match status" value="1"/>
</dbReference>
<evidence type="ECO:0000256" key="1">
    <source>
        <dbReference type="ARBA" id="ARBA00023054"/>
    </source>
</evidence>
<gene>
    <name evidence="5" type="ORF">MJAP1_003032</name>
</gene>
<organism evidence="5 6">
    <name type="scientific">Malassezia japonica</name>
    <dbReference type="NCBI Taxonomy" id="223818"/>
    <lineage>
        <taxon>Eukaryota</taxon>
        <taxon>Fungi</taxon>
        <taxon>Dikarya</taxon>
        <taxon>Basidiomycota</taxon>
        <taxon>Ustilaginomycotina</taxon>
        <taxon>Malasseziomycetes</taxon>
        <taxon>Malasseziales</taxon>
        <taxon>Malasseziaceae</taxon>
        <taxon>Malassezia</taxon>
    </lineage>
</organism>
<keyword evidence="1 2" id="KW-0175">Coiled coil</keyword>
<feature type="compositionally biased region" description="Acidic residues" evidence="3">
    <location>
        <begin position="647"/>
        <end position="662"/>
    </location>
</feature>
<evidence type="ECO:0000256" key="3">
    <source>
        <dbReference type="SAM" id="MobiDB-lite"/>
    </source>
</evidence>
<dbReference type="RefSeq" id="XP_060122947.1">
    <property type="nucleotide sequence ID" value="XM_060266964.1"/>
</dbReference>
<evidence type="ECO:0000313" key="6">
    <source>
        <dbReference type="Proteomes" id="UP001217754"/>
    </source>
</evidence>